<evidence type="ECO:0000256" key="5">
    <source>
        <dbReference type="ARBA" id="ARBA00023235"/>
    </source>
</evidence>
<evidence type="ECO:0000256" key="8">
    <source>
        <dbReference type="PIRSR" id="PIRSR613078-3"/>
    </source>
</evidence>
<evidence type="ECO:0000256" key="4">
    <source>
        <dbReference type="ARBA" id="ARBA00023152"/>
    </source>
</evidence>
<sequence length="230" mass="25911">MATESNLVGMRASHRALDADLTDCSAPQLVVVRHGESEWNKLNLFTGWKDPALTDKGKEEALKGAKELKKYGYDHYDIAFTSALQRAQTTLKIILKEIDAESLETIKDQALNERDYGDLTGLNKDDARKKWGEEQVHVWRRSFDVPPPNGESLELTAKRVLPYWEKEIKPRVLKGERVLIAAHGNSLRSLAMELEGLTGEEVVKMELATGVPIVYKLDKTGKVLEKKILE</sequence>
<dbReference type="SMART" id="SM00855">
    <property type="entry name" value="PGAM"/>
    <property type="match status" value="1"/>
</dbReference>
<feature type="binding site" evidence="7">
    <location>
        <position position="86"/>
    </location>
    <ligand>
        <name>substrate</name>
    </ligand>
</feature>
<dbReference type="AlphaFoldDB" id="G7E2L6"/>
<dbReference type="NCBIfam" id="NF002339">
    <property type="entry name" value="PRK01295.1"/>
    <property type="match status" value="1"/>
</dbReference>
<dbReference type="Pfam" id="PF00300">
    <property type="entry name" value="His_Phos_1"/>
    <property type="match status" value="1"/>
</dbReference>
<dbReference type="InterPro" id="IPR001345">
    <property type="entry name" value="PG/BPGM_mutase_AS"/>
</dbReference>
<dbReference type="CDD" id="cd07067">
    <property type="entry name" value="HP_PGM_like"/>
    <property type="match status" value="1"/>
</dbReference>
<dbReference type="EC" id="5.4.2.11" evidence="9"/>
<dbReference type="InterPro" id="IPR013078">
    <property type="entry name" value="His_Pase_superF_clade-1"/>
</dbReference>
<dbReference type="NCBIfam" id="TIGR01258">
    <property type="entry name" value="pgm_1"/>
    <property type="match status" value="2"/>
</dbReference>
<protein>
    <recommendedName>
        <fullName evidence="9">Phosphoglycerate mutase</fullName>
        <ecNumber evidence="9">5.4.2.11</ecNumber>
    </recommendedName>
</protein>
<accession>G7E2L6</accession>
<proteinExistence type="inferred from homology"/>
<dbReference type="OrthoDB" id="354304at2759"/>
<dbReference type="GO" id="GO:0004619">
    <property type="term" value="F:phosphoglycerate mutase activity"/>
    <property type="evidence" value="ECO:0007669"/>
    <property type="project" value="UniProtKB-EC"/>
</dbReference>
<evidence type="ECO:0000256" key="6">
    <source>
        <dbReference type="PIRSR" id="PIRSR613078-1"/>
    </source>
</evidence>
<feature type="active site" description="Tele-phosphohistidine intermediate" evidence="6">
    <location>
        <position position="34"/>
    </location>
</feature>
<feature type="site" description="Transition state stabilizer" evidence="8">
    <location>
        <position position="183"/>
    </location>
</feature>
<dbReference type="HOGENOM" id="CLU_033323_1_4_1"/>
<dbReference type="RefSeq" id="XP_014565501.1">
    <property type="nucleotide sequence ID" value="XM_014710015.1"/>
</dbReference>
<keyword evidence="5 9" id="KW-0413">Isomerase</keyword>
<feature type="binding site" evidence="7">
    <location>
        <begin position="46"/>
        <end position="47"/>
    </location>
    <ligand>
        <name>substrate</name>
    </ligand>
</feature>
<evidence type="ECO:0000256" key="9">
    <source>
        <dbReference type="RuleBase" id="RU004511"/>
    </source>
</evidence>
<dbReference type="OMA" id="MLPYWYD"/>
<feature type="binding site" evidence="7">
    <location>
        <begin position="184"/>
        <end position="185"/>
    </location>
    <ligand>
        <name>substrate</name>
    </ligand>
</feature>
<comment type="pathway">
    <text evidence="2 9">Carbohydrate degradation; glycolysis; pyruvate from D-glyceraldehyde 3-phosphate: step 3/5.</text>
</comment>
<dbReference type="PROSITE" id="PS00175">
    <property type="entry name" value="PG_MUTASE"/>
    <property type="match status" value="1"/>
</dbReference>
<name>G7E2L6_MIXOS</name>
<dbReference type="FunCoup" id="G7E2L6">
    <property type="interactions" value="263"/>
</dbReference>
<dbReference type="PANTHER" id="PTHR11931">
    <property type="entry name" value="PHOSPHOGLYCERATE MUTASE"/>
    <property type="match status" value="1"/>
</dbReference>
<evidence type="ECO:0000256" key="3">
    <source>
        <dbReference type="ARBA" id="ARBA00006717"/>
    </source>
</evidence>
<dbReference type="HAMAP" id="MF_01039">
    <property type="entry name" value="PGAM_GpmA"/>
    <property type="match status" value="1"/>
</dbReference>
<comment type="similarity">
    <text evidence="3 9">Belongs to the phosphoglycerate mutase family. BPG-dependent PGAM subfamily.</text>
</comment>
<dbReference type="STRING" id="764103.G7E2L6"/>
<dbReference type="UniPathway" id="UPA00109">
    <property type="reaction ID" value="UER00186"/>
</dbReference>
<keyword evidence="11" id="KW-1185">Reference proteome</keyword>
<reference evidence="10 11" key="2">
    <citation type="journal article" date="2012" name="Open Biol.">
        <title>Characteristics of nucleosomes and linker DNA regions on the genome of the basidiomycete Mixia osmundae revealed by mono- and dinucleosome mapping.</title>
        <authorList>
            <person name="Nishida H."/>
            <person name="Kondo S."/>
            <person name="Matsumoto T."/>
            <person name="Suzuki Y."/>
            <person name="Yoshikawa H."/>
            <person name="Taylor T.D."/>
            <person name="Sugiyama J."/>
        </authorList>
    </citation>
    <scope>NUCLEOTIDE SEQUENCE [LARGE SCALE GENOMIC DNA]</scope>
    <source>
        <strain evidence="11">CBS 9802 / IAM 14324 / JCM 22182 / KY 12970</strain>
    </source>
</reference>
<evidence type="ECO:0000256" key="7">
    <source>
        <dbReference type="PIRSR" id="PIRSR613078-2"/>
    </source>
</evidence>
<feature type="binding site" evidence="7">
    <location>
        <begin position="113"/>
        <end position="116"/>
    </location>
    <ligand>
        <name>substrate</name>
    </ligand>
</feature>
<dbReference type="InterPro" id="IPR005952">
    <property type="entry name" value="Phosphogly_mut1"/>
</dbReference>
<evidence type="ECO:0000313" key="11">
    <source>
        <dbReference type="Proteomes" id="UP000009131"/>
    </source>
</evidence>
<dbReference type="EMBL" id="BABT02000110">
    <property type="protein sequence ID" value="GAA97076.1"/>
    <property type="molecule type" value="Genomic_DNA"/>
</dbReference>
<dbReference type="GO" id="GO:0006096">
    <property type="term" value="P:glycolytic process"/>
    <property type="evidence" value="ECO:0007669"/>
    <property type="project" value="UniProtKB-UniPathway"/>
</dbReference>
<reference evidence="10 11" key="1">
    <citation type="journal article" date="2011" name="J. Gen. Appl. Microbiol.">
        <title>Draft genome sequencing of the enigmatic basidiomycete Mixia osmundae.</title>
        <authorList>
            <person name="Nishida H."/>
            <person name="Nagatsuka Y."/>
            <person name="Sugiyama J."/>
        </authorList>
    </citation>
    <scope>NUCLEOTIDE SEQUENCE [LARGE SCALE GENOMIC DNA]</scope>
    <source>
        <strain evidence="11">CBS 9802 / IAM 14324 / JCM 22182 / KY 12970</strain>
    </source>
</reference>
<feature type="binding site" evidence="7">
    <location>
        <begin position="33"/>
        <end position="40"/>
    </location>
    <ligand>
        <name>substrate</name>
    </ligand>
</feature>
<evidence type="ECO:0000313" key="10">
    <source>
        <dbReference type="EMBL" id="GAA97076.1"/>
    </source>
</evidence>
<dbReference type="Gene3D" id="3.40.50.1240">
    <property type="entry name" value="Phosphoglycerate mutase-like"/>
    <property type="match status" value="1"/>
</dbReference>
<keyword evidence="4 9" id="KW-0324">Glycolysis</keyword>
<organism evidence="10 11">
    <name type="scientific">Mixia osmundae (strain CBS 9802 / IAM 14324 / JCM 22182 / KY 12970)</name>
    <dbReference type="NCBI Taxonomy" id="764103"/>
    <lineage>
        <taxon>Eukaryota</taxon>
        <taxon>Fungi</taxon>
        <taxon>Dikarya</taxon>
        <taxon>Basidiomycota</taxon>
        <taxon>Pucciniomycotina</taxon>
        <taxon>Mixiomycetes</taxon>
        <taxon>Mixiales</taxon>
        <taxon>Mixiaceae</taxon>
        <taxon>Mixia</taxon>
    </lineage>
</organism>
<comment type="catalytic activity">
    <reaction evidence="1 9">
        <text>(2R)-2-phosphoglycerate = (2R)-3-phosphoglycerate</text>
        <dbReference type="Rhea" id="RHEA:15901"/>
        <dbReference type="ChEBI" id="CHEBI:58272"/>
        <dbReference type="ChEBI" id="CHEBI:58289"/>
        <dbReference type="EC" id="5.4.2.11"/>
    </reaction>
</comment>
<feature type="active site" description="Proton donor/acceptor" evidence="6">
    <location>
        <position position="113"/>
    </location>
</feature>
<dbReference type="eggNOG" id="KOG0235">
    <property type="taxonomic scope" value="Eukaryota"/>
</dbReference>
<evidence type="ECO:0000256" key="1">
    <source>
        <dbReference type="ARBA" id="ARBA00000380"/>
    </source>
</evidence>
<feature type="binding site" evidence="7">
    <location>
        <begin position="140"/>
        <end position="141"/>
    </location>
    <ligand>
        <name>substrate</name>
    </ligand>
</feature>
<dbReference type="InterPro" id="IPR029033">
    <property type="entry name" value="His_PPase_superfam"/>
</dbReference>
<gene>
    <name evidence="10" type="primary">Mo03751</name>
    <name evidence="10" type="ORF">E5Q_03751</name>
</gene>
<dbReference type="InParanoid" id="G7E2L6"/>
<feature type="binding site" evidence="7">
    <location>
        <position position="124"/>
    </location>
    <ligand>
        <name>substrate</name>
    </ligand>
</feature>
<comment type="caution">
    <text evidence="10">The sequence shown here is derived from an EMBL/GenBank/DDBJ whole genome shotgun (WGS) entry which is preliminary data.</text>
</comment>
<dbReference type="SUPFAM" id="SSF53254">
    <property type="entry name" value="Phosphoglycerate mutase-like"/>
    <property type="match status" value="1"/>
</dbReference>
<dbReference type="Proteomes" id="UP000009131">
    <property type="component" value="Unassembled WGS sequence"/>
</dbReference>
<evidence type="ECO:0000256" key="2">
    <source>
        <dbReference type="ARBA" id="ARBA00004798"/>
    </source>
</evidence>